<dbReference type="AlphaFoldDB" id="A0A916QMZ4"/>
<dbReference type="EMBL" id="BMIY01000011">
    <property type="protein sequence ID" value="GFZ81121.1"/>
    <property type="molecule type" value="Genomic_DNA"/>
</dbReference>
<name>A0A916QMZ4_9GAMM</name>
<evidence type="ECO:0000313" key="1">
    <source>
        <dbReference type="EMBL" id="GFZ81121.1"/>
    </source>
</evidence>
<gene>
    <name evidence="1" type="ORF">GCM10011403_25350</name>
</gene>
<keyword evidence="2" id="KW-1185">Reference proteome</keyword>
<reference evidence="1" key="1">
    <citation type="journal article" date="2014" name="Int. J. Syst. Evol. Microbiol.">
        <title>Complete genome sequence of Corynebacterium casei LMG S-19264T (=DSM 44701T), isolated from a smear-ripened cheese.</title>
        <authorList>
            <consortium name="US DOE Joint Genome Institute (JGI-PGF)"/>
            <person name="Walter F."/>
            <person name="Albersmeier A."/>
            <person name="Kalinowski J."/>
            <person name="Ruckert C."/>
        </authorList>
    </citation>
    <scope>NUCLEOTIDE SEQUENCE</scope>
    <source>
        <strain evidence="1">CGMCC 1.15425</strain>
    </source>
</reference>
<protein>
    <submittedName>
        <fullName evidence="1">Uncharacterized protein</fullName>
    </submittedName>
</protein>
<reference evidence="1" key="2">
    <citation type="submission" date="2020-09" db="EMBL/GenBank/DDBJ databases">
        <authorList>
            <person name="Sun Q."/>
            <person name="Zhou Y."/>
        </authorList>
    </citation>
    <scope>NUCLEOTIDE SEQUENCE</scope>
    <source>
        <strain evidence="1">CGMCC 1.15425</strain>
    </source>
</reference>
<proteinExistence type="predicted"/>
<dbReference type="Proteomes" id="UP000627715">
    <property type="component" value="Unassembled WGS sequence"/>
</dbReference>
<organism evidence="1 2">
    <name type="scientific">Pseudohongiella nitratireducens</name>
    <dbReference type="NCBI Taxonomy" id="1768907"/>
    <lineage>
        <taxon>Bacteria</taxon>
        <taxon>Pseudomonadati</taxon>
        <taxon>Pseudomonadota</taxon>
        <taxon>Gammaproteobacteria</taxon>
        <taxon>Pseudomonadales</taxon>
        <taxon>Pseudohongiellaceae</taxon>
        <taxon>Pseudohongiella</taxon>
    </lineage>
</organism>
<sequence length="67" mass="7082">MPAAGLYLGFDIRLLMRQSLVLAMEAFVMSGKHQNATAGHLGQAQGQGIMDQMADNQATFSASGVAR</sequence>
<accession>A0A916QMZ4</accession>
<evidence type="ECO:0000313" key="2">
    <source>
        <dbReference type="Proteomes" id="UP000627715"/>
    </source>
</evidence>
<comment type="caution">
    <text evidence="1">The sequence shown here is derived from an EMBL/GenBank/DDBJ whole genome shotgun (WGS) entry which is preliminary data.</text>
</comment>